<name>A0A399QWK9_9PROT</name>
<dbReference type="Pfam" id="PF21926">
    <property type="entry name" value="FeeM"/>
    <property type="match status" value="1"/>
</dbReference>
<evidence type="ECO:0000259" key="1">
    <source>
        <dbReference type="Pfam" id="PF21926"/>
    </source>
</evidence>
<comment type="caution">
    <text evidence="2">The sequence shown here is derived from an EMBL/GenBank/DDBJ whole genome shotgun (WGS) entry which is preliminary data.</text>
</comment>
<feature type="domain" description="N-acyl amino acid synthase FeeM catalytic core" evidence="1">
    <location>
        <begin position="18"/>
        <end position="162"/>
    </location>
</feature>
<dbReference type="Gene3D" id="3.40.630.30">
    <property type="match status" value="1"/>
</dbReference>
<dbReference type="EMBL" id="QWGB01000005">
    <property type="protein sequence ID" value="RIJ23318.1"/>
    <property type="molecule type" value="Genomic_DNA"/>
</dbReference>
<evidence type="ECO:0000313" key="3">
    <source>
        <dbReference type="Proteomes" id="UP000265431"/>
    </source>
</evidence>
<keyword evidence="3" id="KW-1185">Reference proteome</keyword>
<dbReference type="Proteomes" id="UP000265431">
    <property type="component" value="Unassembled WGS sequence"/>
</dbReference>
<organism evidence="2 3">
    <name type="scientific">Henriciella barbarensis</name>
    <dbReference type="NCBI Taxonomy" id="86342"/>
    <lineage>
        <taxon>Bacteria</taxon>
        <taxon>Pseudomonadati</taxon>
        <taxon>Pseudomonadota</taxon>
        <taxon>Alphaproteobacteria</taxon>
        <taxon>Hyphomonadales</taxon>
        <taxon>Hyphomonadaceae</taxon>
        <taxon>Henriciella</taxon>
    </lineage>
</organism>
<gene>
    <name evidence="2" type="ORF">D1224_03310</name>
</gene>
<proteinExistence type="predicted"/>
<sequence>MDSFEIIPVTGATLPLVQHLRYRVYCAEKQFAMPGADHDNRLLRDDADQLGETFALFDGADLVSSAQVIPVHASEASERFPVFDLGSVLADGESCVVVSKLVTAPERRGSKTLGPIMRAVLDYVARDKHRYIAILAEAQMREFYGSMGFDIRKEGINAPPFGTVSLMVFDMHDERHTSGRSLAGWMFKSIFAR</sequence>
<reference evidence="2 3" key="1">
    <citation type="submission" date="2018-08" db="EMBL/GenBank/DDBJ databases">
        <title>Henriciella mobilis sp. nov., isolated from seawater.</title>
        <authorList>
            <person name="Cheng H."/>
            <person name="Wu Y.-H."/>
            <person name="Xu X.-W."/>
            <person name="Guo L.-L."/>
        </authorList>
    </citation>
    <scope>NUCLEOTIDE SEQUENCE [LARGE SCALE GENOMIC DNA]</scope>
    <source>
        <strain evidence="2 3">CCUG66934</strain>
    </source>
</reference>
<dbReference type="OrthoDB" id="9796171at2"/>
<dbReference type="RefSeq" id="WP_119378507.1">
    <property type="nucleotide sequence ID" value="NZ_QWGB01000005.1"/>
</dbReference>
<accession>A0A399QWK9</accession>
<dbReference type="AlphaFoldDB" id="A0A399QWK9"/>
<dbReference type="InterPro" id="IPR054597">
    <property type="entry name" value="FeeM_cat"/>
</dbReference>
<dbReference type="SUPFAM" id="SSF55729">
    <property type="entry name" value="Acyl-CoA N-acyltransferases (Nat)"/>
    <property type="match status" value="1"/>
</dbReference>
<protein>
    <recommendedName>
        <fullName evidence="1">N-acyl amino acid synthase FeeM catalytic core domain-containing protein</fullName>
    </recommendedName>
</protein>
<evidence type="ECO:0000313" key="2">
    <source>
        <dbReference type="EMBL" id="RIJ23318.1"/>
    </source>
</evidence>
<dbReference type="InterPro" id="IPR016181">
    <property type="entry name" value="Acyl_CoA_acyltransferase"/>
</dbReference>